<sequence>MGQQCNTQDFRQKSLTFTMYGGGRTSGVPSNLKNMYPCSSLALSICWVRSSIYQYLRLEIILLTVHPGVESTFMTSKVVSDNSRRLKTEISPGSLDNKHGVGSSLPFGAEKHAKSK</sequence>
<proteinExistence type="predicted"/>
<reference evidence="2" key="2">
    <citation type="submission" date="2019-01" db="UniProtKB">
        <authorList>
            <consortium name="EnsemblPlants"/>
        </authorList>
    </citation>
    <scope>IDENTIFICATION</scope>
    <source>
        <strain evidence="2">cv. Heinz 1706</strain>
    </source>
</reference>
<dbReference type="EnsemblPlants" id="Solyc04g049965.1.1">
    <property type="protein sequence ID" value="Solyc04g049965.1.1"/>
    <property type="gene ID" value="Solyc04g049965.1"/>
</dbReference>
<dbReference type="Proteomes" id="UP000004994">
    <property type="component" value="Chromosome 4"/>
</dbReference>
<accession>A0A3Q7G425</accession>
<dbReference type="InParanoid" id="A0A3Q7G425"/>
<evidence type="ECO:0000313" key="3">
    <source>
        <dbReference type="Proteomes" id="UP000004994"/>
    </source>
</evidence>
<feature type="region of interest" description="Disordered" evidence="1">
    <location>
        <begin position="89"/>
        <end position="116"/>
    </location>
</feature>
<reference evidence="2" key="1">
    <citation type="journal article" date="2012" name="Nature">
        <title>The tomato genome sequence provides insights into fleshy fruit evolution.</title>
        <authorList>
            <consortium name="Tomato Genome Consortium"/>
        </authorList>
    </citation>
    <scope>NUCLEOTIDE SEQUENCE [LARGE SCALE GENOMIC DNA]</scope>
    <source>
        <strain evidence="2">cv. Heinz 1706</strain>
    </source>
</reference>
<organism evidence="2">
    <name type="scientific">Solanum lycopersicum</name>
    <name type="common">Tomato</name>
    <name type="synonym">Lycopersicon esculentum</name>
    <dbReference type="NCBI Taxonomy" id="4081"/>
    <lineage>
        <taxon>Eukaryota</taxon>
        <taxon>Viridiplantae</taxon>
        <taxon>Streptophyta</taxon>
        <taxon>Embryophyta</taxon>
        <taxon>Tracheophyta</taxon>
        <taxon>Spermatophyta</taxon>
        <taxon>Magnoliopsida</taxon>
        <taxon>eudicotyledons</taxon>
        <taxon>Gunneridae</taxon>
        <taxon>Pentapetalae</taxon>
        <taxon>asterids</taxon>
        <taxon>lamiids</taxon>
        <taxon>Solanales</taxon>
        <taxon>Solanaceae</taxon>
        <taxon>Solanoideae</taxon>
        <taxon>Solaneae</taxon>
        <taxon>Solanum</taxon>
        <taxon>Solanum subgen. Lycopersicon</taxon>
    </lineage>
</organism>
<evidence type="ECO:0000256" key="1">
    <source>
        <dbReference type="SAM" id="MobiDB-lite"/>
    </source>
</evidence>
<evidence type="ECO:0000313" key="2">
    <source>
        <dbReference type="EnsemblPlants" id="Solyc04g049965.1.1"/>
    </source>
</evidence>
<name>A0A3Q7G425_SOLLC</name>
<dbReference type="AlphaFoldDB" id="A0A3Q7G425"/>
<dbReference type="Gramene" id="Solyc04g049965.1.1">
    <property type="protein sequence ID" value="Solyc04g049965.1.1"/>
    <property type="gene ID" value="Solyc04g049965.1"/>
</dbReference>
<protein>
    <submittedName>
        <fullName evidence="2">Uncharacterized protein</fullName>
    </submittedName>
</protein>
<keyword evidence="3" id="KW-1185">Reference proteome</keyword>